<sequence length="70" mass="7486">MKILADAKTDRILGLHMIGPMVSELVSEGVVSMEFKAASEDLARIVHAHPSLSEVIHEAALAADKRALHG</sequence>
<dbReference type="PRINTS" id="PR00411">
    <property type="entry name" value="PNDRDTASEI"/>
</dbReference>
<dbReference type="EC" id="1.8.1.4" evidence="6"/>
<dbReference type="InterPro" id="IPR016156">
    <property type="entry name" value="FAD/NAD-linked_Rdtase_dimer_sf"/>
</dbReference>
<comment type="similarity">
    <text evidence="2">Belongs to the class-I pyridine nucleotide-disulfide oxidoreductase family.</text>
</comment>
<evidence type="ECO:0000259" key="5">
    <source>
        <dbReference type="Pfam" id="PF02852"/>
    </source>
</evidence>
<dbReference type="PANTHER" id="PTHR22912:SF224">
    <property type="entry name" value="DIHYDROLIPOYL DEHYDROGENASE"/>
    <property type="match status" value="1"/>
</dbReference>
<dbReference type="Pfam" id="PF02852">
    <property type="entry name" value="Pyr_redox_dim"/>
    <property type="match status" value="1"/>
</dbReference>
<dbReference type="Proteomes" id="UP000275777">
    <property type="component" value="Chromosome"/>
</dbReference>
<feature type="domain" description="Pyridine nucleotide-disulphide oxidoreductase dimerisation" evidence="5">
    <location>
        <begin position="1"/>
        <end position="60"/>
    </location>
</feature>
<dbReference type="Gene3D" id="3.30.390.30">
    <property type="match status" value="1"/>
</dbReference>
<evidence type="ECO:0000256" key="1">
    <source>
        <dbReference type="ARBA" id="ARBA00004496"/>
    </source>
</evidence>
<dbReference type="GO" id="GO:0006103">
    <property type="term" value="P:2-oxoglutarate metabolic process"/>
    <property type="evidence" value="ECO:0007669"/>
    <property type="project" value="TreeGrafter"/>
</dbReference>
<evidence type="ECO:0000256" key="3">
    <source>
        <dbReference type="ARBA" id="ARBA00022490"/>
    </source>
</evidence>
<gene>
    <name evidence="6" type="primary">lpdG</name>
    <name evidence="6" type="ORF">NCTC9695_01502</name>
</gene>
<dbReference type="AlphaFoldDB" id="A0A3S4HJS8"/>
<proteinExistence type="inferred from homology"/>
<evidence type="ECO:0000256" key="2">
    <source>
        <dbReference type="ARBA" id="ARBA00007532"/>
    </source>
</evidence>
<name>A0A3S4HJS8_CHRVL</name>
<evidence type="ECO:0000256" key="4">
    <source>
        <dbReference type="ARBA" id="ARBA00023027"/>
    </source>
</evidence>
<evidence type="ECO:0000313" key="6">
    <source>
        <dbReference type="EMBL" id="VEB41088.1"/>
    </source>
</evidence>
<protein>
    <submittedName>
        <fullName evidence="6">Dihydrolipoamide dehydrogenase</fullName>
        <ecNumber evidence="6">1.8.1.4</ecNumber>
    </submittedName>
</protein>
<comment type="subcellular location">
    <subcellularLocation>
        <location evidence="1">Cytoplasm</location>
    </subcellularLocation>
</comment>
<dbReference type="SUPFAM" id="SSF55424">
    <property type="entry name" value="FAD/NAD-linked reductases, dimerisation (C-terminal) domain"/>
    <property type="match status" value="1"/>
</dbReference>
<dbReference type="PANTHER" id="PTHR22912">
    <property type="entry name" value="DISULFIDE OXIDOREDUCTASE"/>
    <property type="match status" value="1"/>
</dbReference>
<dbReference type="GO" id="GO:0004148">
    <property type="term" value="F:dihydrolipoyl dehydrogenase (NADH) activity"/>
    <property type="evidence" value="ECO:0007669"/>
    <property type="project" value="UniProtKB-EC"/>
</dbReference>
<dbReference type="InterPro" id="IPR004099">
    <property type="entry name" value="Pyr_nucl-diS_OxRdtase_dimer"/>
</dbReference>
<keyword evidence="4" id="KW-0520">NAD</keyword>
<dbReference type="GO" id="GO:0050660">
    <property type="term" value="F:flavin adenine dinucleotide binding"/>
    <property type="evidence" value="ECO:0007669"/>
    <property type="project" value="TreeGrafter"/>
</dbReference>
<organism evidence="6 7">
    <name type="scientific">Chromobacterium violaceum</name>
    <dbReference type="NCBI Taxonomy" id="536"/>
    <lineage>
        <taxon>Bacteria</taxon>
        <taxon>Pseudomonadati</taxon>
        <taxon>Pseudomonadota</taxon>
        <taxon>Betaproteobacteria</taxon>
        <taxon>Neisseriales</taxon>
        <taxon>Chromobacteriaceae</taxon>
        <taxon>Chromobacterium</taxon>
    </lineage>
</organism>
<dbReference type="GO" id="GO:0005737">
    <property type="term" value="C:cytoplasm"/>
    <property type="evidence" value="ECO:0007669"/>
    <property type="project" value="UniProtKB-SubCell"/>
</dbReference>
<dbReference type="InterPro" id="IPR050151">
    <property type="entry name" value="Class-I_Pyr_Nuc-Dis_Oxidored"/>
</dbReference>
<dbReference type="EMBL" id="LR134182">
    <property type="protein sequence ID" value="VEB41088.1"/>
    <property type="molecule type" value="Genomic_DNA"/>
</dbReference>
<reference evidence="6 7" key="1">
    <citation type="submission" date="2018-12" db="EMBL/GenBank/DDBJ databases">
        <authorList>
            <consortium name="Pathogen Informatics"/>
        </authorList>
    </citation>
    <scope>NUCLEOTIDE SEQUENCE [LARGE SCALE GENOMIC DNA]</scope>
    <source>
        <strain evidence="6 7">NCTC9695</strain>
    </source>
</reference>
<evidence type="ECO:0000313" key="7">
    <source>
        <dbReference type="Proteomes" id="UP000275777"/>
    </source>
</evidence>
<accession>A0A3S4HJS8</accession>
<keyword evidence="3" id="KW-0963">Cytoplasm</keyword>
<keyword evidence="6" id="KW-0560">Oxidoreductase</keyword>